<dbReference type="PRINTS" id="PR00987">
    <property type="entry name" value="TRNASYNTHGLU"/>
</dbReference>
<proteinExistence type="inferred from homology"/>
<keyword evidence="4 7" id="KW-0067">ATP-binding</keyword>
<comment type="function">
    <text evidence="7">Catalyzes the attachment of glutamate to tRNA(Glu) in a two-step reaction: glutamate is first activated by ATP to form Glu-AMP and then transferred to the acceptor end of tRNA(Glu).</text>
</comment>
<dbReference type="EMBL" id="MGEL01000026">
    <property type="protein sequence ID" value="OGL83303.1"/>
    <property type="molecule type" value="Genomic_DNA"/>
</dbReference>
<dbReference type="InterPro" id="IPR020058">
    <property type="entry name" value="Glu/Gln-tRNA-synth_Ib_cat-dom"/>
</dbReference>
<evidence type="ECO:0000313" key="10">
    <source>
        <dbReference type="EMBL" id="OGL83303.1"/>
    </source>
</evidence>
<evidence type="ECO:0000256" key="7">
    <source>
        <dbReference type="HAMAP-Rule" id="MF_00022"/>
    </source>
</evidence>
<dbReference type="EC" id="6.1.1.17" evidence="7"/>
<organism evidence="10 11">
    <name type="scientific">Candidatus Uhrbacteria bacterium RIFCSPLOWO2_01_FULL_53_9</name>
    <dbReference type="NCBI Taxonomy" id="1802403"/>
    <lineage>
        <taxon>Bacteria</taxon>
        <taxon>Candidatus Uhriibacteriota</taxon>
    </lineage>
</organism>
<evidence type="ECO:0000256" key="5">
    <source>
        <dbReference type="ARBA" id="ARBA00022917"/>
    </source>
</evidence>
<dbReference type="GO" id="GO:0005524">
    <property type="term" value="F:ATP binding"/>
    <property type="evidence" value="ECO:0007669"/>
    <property type="project" value="UniProtKB-UniRule"/>
</dbReference>
<reference evidence="10 11" key="1">
    <citation type="journal article" date="2016" name="Nat. Commun.">
        <title>Thousands of microbial genomes shed light on interconnected biogeochemical processes in an aquifer system.</title>
        <authorList>
            <person name="Anantharaman K."/>
            <person name="Brown C.T."/>
            <person name="Hug L.A."/>
            <person name="Sharon I."/>
            <person name="Castelle C.J."/>
            <person name="Probst A.J."/>
            <person name="Thomas B.C."/>
            <person name="Singh A."/>
            <person name="Wilkins M.J."/>
            <person name="Karaoz U."/>
            <person name="Brodie E.L."/>
            <person name="Williams K.H."/>
            <person name="Hubbard S.S."/>
            <person name="Banfield J.F."/>
        </authorList>
    </citation>
    <scope>NUCLEOTIDE SEQUENCE [LARGE SCALE GENOMIC DNA]</scope>
</reference>
<dbReference type="InterPro" id="IPR033910">
    <property type="entry name" value="GluRS_core"/>
</dbReference>
<dbReference type="InterPro" id="IPR045462">
    <property type="entry name" value="aa-tRNA-synth_I_cd-bd"/>
</dbReference>
<dbReference type="Pfam" id="PF19269">
    <property type="entry name" value="Anticodon_2"/>
    <property type="match status" value="1"/>
</dbReference>
<feature type="binding site" evidence="7">
    <location>
        <position position="260"/>
    </location>
    <ligand>
        <name>ATP</name>
        <dbReference type="ChEBI" id="CHEBI:30616"/>
    </ligand>
</feature>
<accession>A0A1F7UYF5</accession>
<dbReference type="InterPro" id="IPR049940">
    <property type="entry name" value="GluQ/Sye"/>
</dbReference>
<dbReference type="InterPro" id="IPR000924">
    <property type="entry name" value="Glu/Gln-tRNA-synth"/>
</dbReference>
<dbReference type="SUPFAM" id="SSF48163">
    <property type="entry name" value="An anticodon-binding domain of class I aminoacyl-tRNA synthetases"/>
    <property type="match status" value="1"/>
</dbReference>
<dbReference type="NCBIfam" id="TIGR00464">
    <property type="entry name" value="gltX_bact"/>
    <property type="match status" value="1"/>
</dbReference>
<comment type="caution">
    <text evidence="7">Lacks conserved residue(s) required for the propagation of feature annotation.</text>
</comment>
<keyword evidence="7" id="KW-0963">Cytoplasm</keyword>
<protein>
    <recommendedName>
        <fullName evidence="7">Glutamate--tRNA ligase</fullName>
        <ecNumber evidence="7">6.1.1.17</ecNumber>
    </recommendedName>
    <alternativeName>
        <fullName evidence="7">Glutamyl-tRNA synthetase</fullName>
        <shortName evidence="7">GluRS</shortName>
    </alternativeName>
</protein>
<dbReference type="Gene3D" id="3.40.50.620">
    <property type="entry name" value="HUPs"/>
    <property type="match status" value="1"/>
</dbReference>
<dbReference type="InterPro" id="IPR004527">
    <property type="entry name" value="Glu-tRNA-ligase_bac/mito"/>
</dbReference>
<sequence length="486" mass="55162">MRPERTRFAPSPTGMLHIGGLRTALYAYFLAKQTKGDFLLRIEDTDQSREMEGGIEHIVRTLDRVGIVADEGLVWRDGAIVERGDRGPYVQSKRLALYRAAVGMLVAQGDAYYCFCSRERLNTIRAEQQQNKQQPKYDRRCLKLSPADVHAQLQKGVPHVIRLRVPKGESYWNDVIRGPVSFSNDEMDDQVLLKSDGFPTYHLAVVVDDHAMNITTVIRGEEWISSTPKHLMLYAMLGYKAPAFAHVPLLLNPDKTKLSKRKGDVSTESYLNRGYLPHALVNFVSTLGFNPRADRELYTMDELIAEFHLRKVKKSGAVVNFEKLDWMNRQYIQVMSDAELLHAVEPLVERLPEQAEHIVHVEKERITTLVELANALEMYSEPPTFKNPHVLVWKNSDGHDAVVMLERCVTFLKEYHGAMQVDAIEASMKEWIAKEGYATGNVLWPLRVALSGQEKSASPFEYIYILGVHAAIERVQTAIQALKCSS</sequence>
<dbReference type="GO" id="GO:0006424">
    <property type="term" value="P:glutamyl-tRNA aminoacylation"/>
    <property type="evidence" value="ECO:0007669"/>
    <property type="project" value="UniProtKB-UniRule"/>
</dbReference>
<evidence type="ECO:0000313" key="11">
    <source>
        <dbReference type="Proteomes" id="UP000176932"/>
    </source>
</evidence>
<comment type="similarity">
    <text evidence="1 7">Belongs to the class-I aminoacyl-tRNA synthetase family. Glutamate--tRNA ligase type 1 subfamily.</text>
</comment>
<evidence type="ECO:0000256" key="6">
    <source>
        <dbReference type="ARBA" id="ARBA00023146"/>
    </source>
</evidence>
<dbReference type="GO" id="GO:0008270">
    <property type="term" value="F:zinc ion binding"/>
    <property type="evidence" value="ECO:0007669"/>
    <property type="project" value="InterPro"/>
</dbReference>
<dbReference type="FunFam" id="3.40.50.620:FF:000045">
    <property type="entry name" value="Glutamate--tRNA ligase, mitochondrial"/>
    <property type="match status" value="1"/>
</dbReference>
<dbReference type="InterPro" id="IPR001412">
    <property type="entry name" value="aa-tRNA-synth_I_CS"/>
</dbReference>
<dbReference type="InterPro" id="IPR014729">
    <property type="entry name" value="Rossmann-like_a/b/a_fold"/>
</dbReference>
<gene>
    <name evidence="7" type="primary">gltX</name>
    <name evidence="10" type="ORF">A3B32_02300</name>
</gene>
<dbReference type="CDD" id="cd00808">
    <property type="entry name" value="GluRS_core"/>
    <property type="match status" value="1"/>
</dbReference>
<dbReference type="PANTHER" id="PTHR43311:SF2">
    <property type="entry name" value="GLUTAMATE--TRNA LIGASE, MITOCHONDRIAL-RELATED"/>
    <property type="match status" value="1"/>
</dbReference>
<dbReference type="SUPFAM" id="SSF52374">
    <property type="entry name" value="Nucleotidylyl transferase"/>
    <property type="match status" value="1"/>
</dbReference>
<evidence type="ECO:0000259" key="8">
    <source>
        <dbReference type="Pfam" id="PF00749"/>
    </source>
</evidence>
<dbReference type="InterPro" id="IPR008925">
    <property type="entry name" value="aa_tRNA-synth_I_cd-bd_sf"/>
</dbReference>
<dbReference type="PROSITE" id="PS00178">
    <property type="entry name" value="AA_TRNA_LIGASE_I"/>
    <property type="match status" value="1"/>
</dbReference>
<evidence type="ECO:0000256" key="2">
    <source>
        <dbReference type="ARBA" id="ARBA00022598"/>
    </source>
</evidence>
<evidence type="ECO:0000256" key="3">
    <source>
        <dbReference type="ARBA" id="ARBA00022741"/>
    </source>
</evidence>
<keyword evidence="5 7" id="KW-0648">Protein biosynthesis</keyword>
<feature type="short sequence motif" description="'KMSKS' region" evidence="7">
    <location>
        <begin position="257"/>
        <end position="261"/>
    </location>
</feature>
<feature type="domain" description="Glutamyl/glutaminyl-tRNA synthetase class Ib catalytic" evidence="8">
    <location>
        <begin position="5"/>
        <end position="326"/>
    </location>
</feature>
<dbReference type="InterPro" id="IPR020751">
    <property type="entry name" value="aa-tRNA-synth_I_codon-bd_sub2"/>
</dbReference>
<comment type="catalytic activity">
    <reaction evidence="7">
        <text>tRNA(Glu) + L-glutamate + ATP = L-glutamyl-tRNA(Glu) + AMP + diphosphate</text>
        <dbReference type="Rhea" id="RHEA:23540"/>
        <dbReference type="Rhea" id="RHEA-COMP:9663"/>
        <dbReference type="Rhea" id="RHEA-COMP:9680"/>
        <dbReference type="ChEBI" id="CHEBI:29985"/>
        <dbReference type="ChEBI" id="CHEBI:30616"/>
        <dbReference type="ChEBI" id="CHEBI:33019"/>
        <dbReference type="ChEBI" id="CHEBI:78442"/>
        <dbReference type="ChEBI" id="CHEBI:78520"/>
        <dbReference type="ChEBI" id="CHEBI:456215"/>
        <dbReference type="EC" id="6.1.1.17"/>
    </reaction>
</comment>
<dbReference type="AlphaFoldDB" id="A0A1F7UYF5"/>
<dbReference type="Pfam" id="PF00749">
    <property type="entry name" value="tRNA-synt_1c"/>
    <property type="match status" value="1"/>
</dbReference>
<dbReference type="Proteomes" id="UP000176932">
    <property type="component" value="Unassembled WGS sequence"/>
</dbReference>
<dbReference type="Gene3D" id="1.10.10.350">
    <property type="match status" value="1"/>
</dbReference>
<dbReference type="PANTHER" id="PTHR43311">
    <property type="entry name" value="GLUTAMATE--TRNA LIGASE"/>
    <property type="match status" value="1"/>
</dbReference>
<comment type="caution">
    <text evidence="10">The sequence shown here is derived from an EMBL/GenBank/DDBJ whole genome shotgun (WGS) entry which is preliminary data.</text>
</comment>
<dbReference type="HAMAP" id="MF_00022">
    <property type="entry name" value="Glu_tRNA_synth_type1"/>
    <property type="match status" value="1"/>
</dbReference>
<dbReference type="GO" id="GO:0004818">
    <property type="term" value="F:glutamate-tRNA ligase activity"/>
    <property type="evidence" value="ECO:0007669"/>
    <property type="project" value="UniProtKB-UniRule"/>
</dbReference>
<keyword evidence="6 7" id="KW-0030">Aminoacyl-tRNA synthetase</keyword>
<comment type="subunit">
    <text evidence="7">Monomer.</text>
</comment>
<evidence type="ECO:0000256" key="4">
    <source>
        <dbReference type="ARBA" id="ARBA00022840"/>
    </source>
</evidence>
<dbReference type="GO" id="GO:0000049">
    <property type="term" value="F:tRNA binding"/>
    <property type="evidence" value="ECO:0007669"/>
    <property type="project" value="InterPro"/>
</dbReference>
<dbReference type="GO" id="GO:0005737">
    <property type="term" value="C:cytoplasm"/>
    <property type="evidence" value="ECO:0007669"/>
    <property type="project" value="UniProtKB-SubCell"/>
</dbReference>
<keyword evidence="3 7" id="KW-0547">Nucleotide-binding</keyword>
<comment type="subcellular location">
    <subcellularLocation>
        <location evidence="7">Cytoplasm</location>
    </subcellularLocation>
</comment>
<feature type="short sequence motif" description="'HIGH' region" evidence="7">
    <location>
        <begin position="10"/>
        <end position="20"/>
    </location>
</feature>
<keyword evidence="2 7" id="KW-0436">Ligase</keyword>
<evidence type="ECO:0000259" key="9">
    <source>
        <dbReference type="Pfam" id="PF19269"/>
    </source>
</evidence>
<name>A0A1F7UYF5_9BACT</name>
<feature type="domain" description="Aminoacyl-tRNA synthetase class I anticodon-binding" evidence="9">
    <location>
        <begin position="343"/>
        <end position="479"/>
    </location>
</feature>
<evidence type="ECO:0000256" key="1">
    <source>
        <dbReference type="ARBA" id="ARBA00007894"/>
    </source>
</evidence>